<dbReference type="RefSeq" id="WP_200871629.1">
    <property type="nucleotide sequence ID" value="NZ_JBFKZN010000001.1"/>
</dbReference>
<name>A0ABV3MW21_9GAMM</name>
<keyword evidence="1" id="KW-1133">Transmembrane helix</keyword>
<protein>
    <submittedName>
        <fullName evidence="2">Uncharacterized protein</fullName>
    </submittedName>
</protein>
<dbReference type="Proteomes" id="UP001554567">
    <property type="component" value="Unassembled WGS sequence"/>
</dbReference>
<dbReference type="EMBL" id="JBFKZN010000001">
    <property type="protein sequence ID" value="MEW5287753.1"/>
    <property type="molecule type" value="Genomic_DNA"/>
</dbReference>
<organism evidence="2 3">
    <name type="scientific">Erwinia papayae</name>
    <dbReference type="NCBI Taxonomy" id="206499"/>
    <lineage>
        <taxon>Bacteria</taxon>
        <taxon>Pseudomonadati</taxon>
        <taxon>Pseudomonadota</taxon>
        <taxon>Gammaproteobacteria</taxon>
        <taxon>Enterobacterales</taxon>
        <taxon>Erwiniaceae</taxon>
        <taxon>Erwinia</taxon>
    </lineage>
</organism>
<keyword evidence="1" id="KW-0812">Transmembrane</keyword>
<evidence type="ECO:0000313" key="3">
    <source>
        <dbReference type="Proteomes" id="UP001554567"/>
    </source>
</evidence>
<proteinExistence type="predicted"/>
<sequence length="46" mass="5179">MSDLPENEPPEEIRYPLDDAQFAIVVLVVTSFTLIMFVLAITLLIT</sequence>
<keyword evidence="3" id="KW-1185">Reference proteome</keyword>
<evidence type="ECO:0000256" key="1">
    <source>
        <dbReference type="SAM" id="Phobius"/>
    </source>
</evidence>
<feature type="transmembrane region" description="Helical" evidence="1">
    <location>
        <begin position="20"/>
        <end position="45"/>
    </location>
</feature>
<evidence type="ECO:0000313" key="2">
    <source>
        <dbReference type="EMBL" id="MEW5287753.1"/>
    </source>
</evidence>
<comment type="caution">
    <text evidence="2">The sequence shown here is derived from an EMBL/GenBank/DDBJ whole genome shotgun (WGS) entry which is preliminary data.</text>
</comment>
<reference evidence="2 3" key="1">
    <citation type="submission" date="2024-07" db="EMBL/GenBank/DDBJ databases">
        <authorList>
            <person name="Dulla G.F.J."/>
            <person name="Delorm J.G."/>
        </authorList>
    </citation>
    <scope>NUCLEOTIDE SEQUENCE [LARGE SCALE GENOMIC DNA]</scope>
    <source>
        <strain evidence="2 3">JGD 233</strain>
    </source>
</reference>
<accession>A0ABV3MW21</accession>
<keyword evidence="1" id="KW-0472">Membrane</keyword>
<gene>
    <name evidence="2" type="ORF">ABW286_00815</name>
</gene>